<dbReference type="AlphaFoldDB" id="A0ABD3RGE5"/>
<dbReference type="Proteomes" id="UP001530377">
    <property type="component" value="Unassembled WGS sequence"/>
</dbReference>
<name>A0ABD3RGE5_9STRA</name>
<comment type="subcellular location">
    <subcellularLocation>
        <location evidence="1">Mitochondrion</location>
    </subcellularLocation>
</comment>
<evidence type="ECO:0000313" key="5">
    <source>
        <dbReference type="EMBL" id="KAL3809471.1"/>
    </source>
</evidence>
<dbReference type="EMBL" id="JALLPB020000403">
    <property type="protein sequence ID" value="KAL3809471.1"/>
    <property type="molecule type" value="Genomic_DNA"/>
</dbReference>
<proteinExistence type="inferred from homology"/>
<dbReference type="InterPro" id="IPR010591">
    <property type="entry name" value="ATP11"/>
</dbReference>
<sequence length="270" mass="30693">MLSTIHRAARSARCHPRLSNARASISFRDGCAESSPTTLNNVTCHNISPVSKPRSKKMFTSLAIVDGSFISPSSLHRHERSNCITCRTNFTYAGPRKLSDILKPELLVDKSSSEISEIWEAYHEGKEKVHGLSLDKARGRSILARAVQCPFFIHPIFREGGHFMMVSQFQSPNYFLLAYLEDYRTDPARAQPLLTISIFEDMADSKGVTLVRCDVIDRGIDEDEGKRICNFLLDDYANEGDFRIVHTFNKMPDAFDLDAFVKEKERRWRA</sequence>
<keyword evidence="6" id="KW-1185">Reference proteome</keyword>
<keyword evidence="3" id="KW-0809">Transit peptide</keyword>
<keyword evidence="4" id="KW-0496">Mitochondrion</keyword>
<accession>A0ABD3RGE5</accession>
<protein>
    <recommendedName>
        <fullName evidence="7">ATP synthase mitochondrial F1 complex assembly factor 1</fullName>
    </recommendedName>
</protein>
<evidence type="ECO:0000256" key="3">
    <source>
        <dbReference type="ARBA" id="ARBA00022946"/>
    </source>
</evidence>
<comment type="similarity">
    <text evidence="2">Belongs to the ATP11 family.</text>
</comment>
<evidence type="ECO:0000256" key="2">
    <source>
        <dbReference type="ARBA" id="ARBA00009116"/>
    </source>
</evidence>
<dbReference type="PANTHER" id="PTHR13126">
    <property type="entry name" value="CHAPERONE ATP11"/>
    <property type="match status" value="1"/>
</dbReference>
<organism evidence="5 6">
    <name type="scientific">Cyclostephanos tholiformis</name>
    <dbReference type="NCBI Taxonomy" id="382380"/>
    <lineage>
        <taxon>Eukaryota</taxon>
        <taxon>Sar</taxon>
        <taxon>Stramenopiles</taxon>
        <taxon>Ochrophyta</taxon>
        <taxon>Bacillariophyta</taxon>
        <taxon>Coscinodiscophyceae</taxon>
        <taxon>Thalassiosirophycidae</taxon>
        <taxon>Stephanodiscales</taxon>
        <taxon>Stephanodiscaceae</taxon>
        <taxon>Cyclostephanos</taxon>
    </lineage>
</organism>
<reference evidence="5 6" key="1">
    <citation type="submission" date="2024-10" db="EMBL/GenBank/DDBJ databases">
        <title>Updated reference genomes for cyclostephanoid diatoms.</title>
        <authorList>
            <person name="Roberts W.R."/>
            <person name="Alverson A.J."/>
        </authorList>
    </citation>
    <scope>NUCLEOTIDE SEQUENCE [LARGE SCALE GENOMIC DNA]</scope>
    <source>
        <strain evidence="5 6">AJA228-03</strain>
    </source>
</reference>
<evidence type="ECO:0008006" key="7">
    <source>
        <dbReference type="Google" id="ProtNLM"/>
    </source>
</evidence>
<dbReference type="GO" id="GO:0005739">
    <property type="term" value="C:mitochondrion"/>
    <property type="evidence" value="ECO:0007669"/>
    <property type="project" value="UniProtKB-SubCell"/>
</dbReference>
<dbReference type="Pfam" id="PF06644">
    <property type="entry name" value="ATP11"/>
    <property type="match status" value="1"/>
</dbReference>
<dbReference type="PANTHER" id="PTHR13126:SF0">
    <property type="entry name" value="ATP SYNTHASE MITOCHONDRIAL F1 COMPLEX ASSEMBLY FACTOR 1"/>
    <property type="match status" value="1"/>
</dbReference>
<gene>
    <name evidence="5" type="ORF">ACHAXA_007771</name>
</gene>
<evidence type="ECO:0000313" key="6">
    <source>
        <dbReference type="Proteomes" id="UP001530377"/>
    </source>
</evidence>
<evidence type="ECO:0000256" key="4">
    <source>
        <dbReference type="ARBA" id="ARBA00023128"/>
    </source>
</evidence>
<evidence type="ECO:0000256" key="1">
    <source>
        <dbReference type="ARBA" id="ARBA00004173"/>
    </source>
</evidence>
<comment type="caution">
    <text evidence="5">The sequence shown here is derived from an EMBL/GenBank/DDBJ whole genome shotgun (WGS) entry which is preliminary data.</text>
</comment>